<evidence type="ECO:0000313" key="1">
    <source>
        <dbReference type="EMBL" id="AFK43485.1"/>
    </source>
</evidence>
<organism evidence="1">
    <name type="scientific">Medicago truncatula</name>
    <name type="common">Barrel medic</name>
    <name type="synonym">Medicago tribuloides</name>
    <dbReference type="NCBI Taxonomy" id="3880"/>
    <lineage>
        <taxon>Eukaryota</taxon>
        <taxon>Viridiplantae</taxon>
        <taxon>Streptophyta</taxon>
        <taxon>Embryophyta</taxon>
        <taxon>Tracheophyta</taxon>
        <taxon>Spermatophyta</taxon>
        <taxon>Magnoliopsida</taxon>
        <taxon>eudicotyledons</taxon>
        <taxon>Gunneridae</taxon>
        <taxon>Pentapetalae</taxon>
        <taxon>rosids</taxon>
        <taxon>fabids</taxon>
        <taxon>Fabales</taxon>
        <taxon>Fabaceae</taxon>
        <taxon>Papilionoideae</taxon>
        <taxon>50 kb inversion clade</taxon>
        <taxon>NPAAA clade</taxon>
        <taxon>Hologalegina</taxon>
        <taxon>IRL clade</taxon>
        <taxon>Trifolieae</taxon>
        <taxon>Medicago</taxon>
    </lineage>
</organism>
<reference evidence="1" key="1">
    <citation type="submission" date="2012-05" db="EMBL/GenBank/DDBJ databases">
        <authorList>
            <person name="Krishnakumar V."/>
            <person name="Cheung F."/>
            <person name="Xiao Y."/>
            <person name="Chan A."/>
            <person name="Moskal W.A."/>
            <person name="Town C.D."/>
        </authorList>
    </citation>
    <scope>NUCLEOTIDE SEQUENCE</scope>
</reference>
<dbReference type="AlphaFoldDB" id="I3ST93"/>
<proteinExistence type="evidence at transcript level"/>
<sequence length="34" mass="4070">MLVGLVLWMHFGHPMICYKLHFLLILDKSSIHYL</sequence>
<protein>
    <submittedName>
        <fullName evidence="1">Uncharacterized protein</fullName>
    </submittedName>
</protein>
<accession>I3ST93</accession>
<dbReference type="EMBL" id="BT143691">
    <property type="protein sequence ID" value="AFK43485.1"/>
    <property type="molecule type" value="mRNA"/>
</dbReference>
<name>I3ST93_MEDTR</name>